<accession>A0A841BKS0</accession>
<dbReference type="InterPro" id="IPR011050">
    <property type="entry name" value="Pectin_lyase_fold/virulence"/>
</dbReference>
<dbReference type="Gene3D" id="2.160.20.10">
    <property type="entry name" value="Single-stranded right-handed beta-helix, Pectin lyase-like"/>
    <property type="match status" value="1"/>
</dbReference>
<feature type="domain" description="Pel9A-like right handed beta-helix region" evidence="11">
    <location>
        <begin position="474"/>
        <end position="643"/>
    </location>
</feature>
<feature type="compositionally biased region" description="Low complexity" evidence="9">
    <location>
        <begin position="323"/>
        <end position="338"/>
    </location>
</feature>
<dbReference type="SUPFAM" id="SSF88946">
    <property type="entry name" value="Sigma2 domain of RNA polymerase sigma factors"/>
    <property type="match status" value="1"/>
</dbReference>
<evidence type="ECO:0000256" key="2">
    <source>
        <dbReference type="ARBA" id="ARBA00004613"/>
    </source>
</evidence>
<dbReference type="InterPro" id="IPR006626">
    <property type="entry name" value="PbH1"/>
</dbReference>
<keyword evidence="13" id="KW-1185">Reference proteome</keyword>
<evidence type="ECO:0000256" key="9">
    <source>
        <dbReference type="SAM" id="MobiDB-lite"/>
    </source>
</evidence>
<evidence type="ECO:0000256" key="3">
    <source>
        <dbReference type="ARBA" id="ARBA00022525"/>
    </source>
</evidence>
<dbReference type="PANTHER" id="PTHR40088">
    <property type="entry name" value="PECTATE LYASE (EUROFUNG)"/>
    <property type="match status" value="1"/>
</dbReference>
<feature type="domain" description="RNA polymerase sigma-70 region 2" evidence="10">
    <location>
        <begin position="24"/>
        <end position="89"/>
    </location>
</feature>
<comment type="cofactor">
    <cofactor evidence="1">
        <name>Ca(2+)</name>
        <dbReference type="ChEBI" id="CHEBI:29108"/>
    </cofactor>
</comment>
<evidence type="ECO:0000256" key="4">
    <source>
        <dbReference type="ARBA" id="ARBA00022723"/>
    </source>
</evidence>
<feature type="compositionally biased region" description="Low complexity" evidence="9">
    <location>
        <begin position="346"/>
        <end position="358"/>
    </location>
</feature>
<gene>
    <name evidence="12" type="ORF">F4553_001337</name>
</gene>
<feature type="region of interest" description="Disordered" evidence="9">
    <location>
        <begin position="323"/>
        <end position="358"/>
    </location>
</feature>
<comment type="caution">
    <text evidence="12">The sequence shown here is derived from an EMBL/GenBank/DDBJ whole genome shotgun (WGS) entry which is preliminary data.</text>
</comment>
<keyword evidence="5" id="KW-0732">Signal</keyword>
<dbReference type="SUPFAM" id="SSF51126">
    <property type="entry name" value="Pectin lyase-like"/>
    <property type="match status" value="1"/>
</dbReference>
<evidence type="ECO:0000256" key="6">
    <source>
        <dbReference type="ARBA" id="ARBA00022837"/>
    </source>
</evidence>
<dbReference type="EMBL" id="JACHMN010000002">
    <property type="protein sequence ID" value="MBB5867958.1"/>
    <property type="molecule type" value="Genomic_DNA"/>
</dbReference>
<proteinExistence type="inferred from homology"/>
<dbReference type="GO" id="GO:0046872">
    <property type="term" value="F:metal ion binding"/>
    <property type="evidence" value="ECO:0007669"/>
    <property type="project" value="UniProtKB-KW"/>
</dbReference>
<dbReference type="Pfam" id="PF04542">
    <property type="entry name" value="Sigma70_r2"/>
    <property type="match status" value="1"/>
</dbReference>
<comment type="similarity">
    <text evidence="8">Belongs to the polysaccharide lyase 9 family.</text>
</comment>
<keyword evidence="7" id="KW-0456">Lyase</keyword>
<keyword evidence="4" id="KW-0479">Metal-binding</keyword>
<dbReference type="Pfam" id="PF22842">
    <property type="entry name" value="Pel9A-like_beta_helix"/>
    <property type="match status" value="1"/>
</dbReference>
<dbReference type="RefSeq" id="WP_184833508.1">
    <property type="nucleotide sequence ID" value="NZ_JACHMN010000002.1"/>
</dbReference>
<comment type="subcellular location">
    <subcellularLocation>
        <location evidence="2">Secreted</location>
    </subcellularLocation>
</comment>
<dbReference type="Gene3D" id="1.10.1740.10">
    <property type="match status" value="1"/>
</dbReference>
<dbReference type="SMART" id="SM00710">
    <property type="entry name" value="PbH1"/>
    <property type="match status" value="5"/>
</dbReference>
<organism evidence="12 13">
    <name type="scientific">Allocatelliglobosispora scoriae</name>
    <dbReference type="NCBI Taxonomy" id="643052"/>
    <lineage>
        <taxon>Bacteria</taxon>
        <taxon>Bacillati</taxon>
        <taxon>Actinomycetota</taxon>
        <taxon>Actinomycetes</taxon>
        <taxon>Micromonosporales</taxon>
        <taxon>Micromonosporaceae</taxon>
        <taxon>Allocatelliglobosispora</taxon>
    </lineage>
</organism>
<evidence type="ECO:0000259" key="10">
    <source>
        <dbReference type="Pfam" id="PF04542"/>
    </source>
</evidence>
<dbReference type="InterPro" id="IPR013325">
    <property type="entry name" value="RNA_pol_sigma_r2"/>
</dbReference>
<dbReference type="Proteomes" id="UP000587527">
    <property type="component" value="Unassembled WGS sequence"/>
</dbReference>
<protein>
    <submittedName>
        <fullName evidence="12">RNA polymerase sigma factor (Sigma-70 family)</fullName>
    </submittedName>
</protein>
<dbReference type="NCBIfam" id="TIGR02937">
    <property type="entry name" value="sigma70-ECF"/>
    <property type="match status" value="1"/>
</dbReference>
<sequence>MAPASETSLVTAAQAGDRQAMETLFAEHLPLVYNVIGRVLNGHSDVDDVVQETMLRAVAALPRLRDPERFRSWLIAIAIRQTQDRGRARGAVLGRQLPLDDWPDPPHPGPGPAEETIVAVDLSAQRREAVLAAQWLSAADQRLLALWWQETGGVITRSELAASLGLSTGHAAVRVQRMKAQLDLARRVLRARRATPLCPDLQAIGRGSRHGAPSLVRLGRHLRDCRACQQVTELMVPAEQLLTGGVLLPVPAVLAAKVAGLLGSGTAGLHAGPGLLPAAVDGLRRLLGRLTTKTAVVGGSTLASATAAVVLAVQYLPVTAPEAAAAPPSPTHSVTAGPSPAPAPTTAPATPSPSTRTSFTGVAAADIYVAPDGRDDDPGTLTAPLATLGRAVALVRPGQTIALRGGTYRPTAPVAITTSGEPSRRITMSNYRGEKPVIDASLIRSNQWFITQRASYWTVQGLTVQGSPTFPYVCVGCRSTVFQRLTMFDNGATGLVLRGPGTIANQVLDSDFHDNHDDAAHGANADGVAFKDGSGTGNLIRGCRAFRNADDGVDLSGFADPVRIEHTWAHGNGVNRWGLSDFAGAGTGFKLGGGDPTPAVAHVVTDNAAWDNASYGFTEQNNKGVIVVTGNTAYRNGGDGFAFWFSPSVLRANLAQGNGRDDNRGDTVQEFGNSWNQADWNPALLRATDQRTAEGARRADGRLPRTAFLTSGRSGTGATMTP</sequence>
<name>A0A841BKS0_9ACTN</name>
<reference evidence="12 13" key="1">
    <citation type="submission" date="2020-08" db="EMBL/GenBank/DDBJ databases">
        <title>Sequencing the genomes of 1000 actinobacteria strains.</title>
        <authorList>
            <person name="Klenk H.-P."/>
        </authorList>
    </citation>
    <scope>NUCLEOTIDE SEQUENCE [LARGE SCALE GENOMIC DNA]</scope>
    <source>
        <strain evidence="12 13">DSM 45362</strain>
    </source>
</reference>
<dbReference type="GO" id="GO:0003700">
    <property type="term" value="F:DNA-binding transcription factor activity"/>
    <property type="evidence" value="ECO:0007669"/>
    <property type="project" value="InterPro"/>
</dbReference>
<evidence type="ECO:0000313" key="12">
    <source>
        <dbReference type="EMBL" id="MBB5867958.1"/>
    </source>
</evidence>
<dbReference type="InterPro" id="IPR014284">
    <property type="entry name" value="RNA_pol_sigma-70_dom"/>
</dbReference>
<evidence type="ECO:0000313" key="13">
    <source>
        <dbReference type="Proteomes" id="UP000587527"/>
    </source>
</evidence>
<keyword evidence="3" id="KW-0964">Secreted</keyword>
<evidence type="ECO:0000256" key="7">
    <source>
        <dbReference type="ARBA" id="ARBA00023239"/>
    </source>
</evidence>
<dbReference type="GO" id="GO:0016837">
    <property type="term" value="F:carbon-oxygen lyase activity, acting on polysaccharides"/>
    <property type="evidence" value="ECO:0007669"/>
    <property type="project" value="TreeGrafter"/>
</dbReference>
<dbReference type="PANTHER" id="PTHR40088:SF1">
    <property type="entry name" value="PECTATE LYASE PEL9"/>
    <property type="match status" value="1"/>
</dbReference>
<evidence type="ECO:0000256" key="1">
    <source>
        <dbReference type="ARBA" id="ARBA00001913"/>
    </source>
</evidence>
<evidence type="ECO:0000256" key="5">
    <source>
        <dbReference type="ARBA" id="ARBA00022729"/>
    </source>
</evidence>
<dbReference type="InterPro" id="IPR053868">
    <property type="entry name" value="Pel9A-like_beta_helix"/>
</dbReference>
<evidence type="ECO:0000259" key="11">
    <source>
        <dbReference type="Pfam" id="PF22842"/>
    </source>
</evidence>
<dbReference type="GO" id="GO:0006352">
    <property type="term" value="P:DNA-templated transcription initiation"/>
    <property type="evidence" value="ECO:0007669"/>
    <property type="project" value="InterPro"/>
</dbReference>
<dbReference type="AlphaFoldDB" id="A0A841BKS0"/>
<dbReference type="InterPro" id="IPR052052">
    <property type="entry name" value="Polysaccharide_Lyase_9"/>
</dbReference>
<evidence type="ECO:0000256" key="8">
    <source>
        <dbReference type="ARBA" id="ARBA00038263"/>
    </source>
</evidence>
<dbReference type="InterPro" id="IPR007627">
    <property type="entry name" value="RNA_pol_sigma70_r2"/>
</dbReference>
<keyword evidence="6" id="KW-0106">Calcium</keyword>
<dbReference type="GO" id="GO:0005576">
    <property type="term" value="C:extracellular region"/>
    <property type="evidence" value="ECO:0007669"/>
    <property type="project" value="UniProtKB-SubCell"/>
</dbReference>
<dbReference type="InterPro" id="IPR012334">
    <property type="entry name" value="Pectin_lyas_fold"/>
</dbReference>